<dbReference type="InterPro" id="IPR000536">
    <property type="entry name" value="Nucl_hrmn_rcpt_lig-bd"/>
</dbReference>
<evidence type="ECO:0000313" key="7">
    <source>
        <dbReference type="EMBL" id="GCC32673.1"/>
    </source>
</evidence>
<keyword evidence="2" id="KW-0238">DNA-binding</keyword>
<comment type="caution">
    <text evidence="7">The sequence shown here is derived from an EMBL/GenBank/DDBJ whole genome shotgun (WGS) entry which is preliminary data.</text>
</comment>
<dbReference type="STRING" id="137246.A0A401SQP1"/>
<keyword evidence="3" id="KW-0804">Transcription</keyword>
<protein>
    <recommendedName>
        <fullName evidence="6">NR LBD domain-containing protein</fullName>
    </recommendedName>
</protein>
<evidence type="ECO:0000256" key="2">
    <source>
        <dbReference type="ARBA" id="ARBA00023125"/>
    </source>
</evidence>
<evidence type="ECO:0000256" key="4">
    <source>
        <dbReference type="ARBA" id="ARBA00023170"/>
    </source>
</evidence>
<sequence length="80" mass="9109">MEHPGKLIFAPDLVLDRNEGKCVEGMVEIFDMLLATVSRFRLLKLQCEEYICLKAIILLNSGKSELHTGVSVNHMPHDYH</sequence>
<feature type="domain" description="NR LBD" evidence="6">
    <location>
        <begin position="1"/>
        <end position="80"/>
    </location>
</feature>
<evidence type="ECO:0000313" key="8">
    <source>
        <dbReference type="Proteomes" id="UP000287033"/>
    </source>
</evidence>
<dbReference type="SUPFAM" id="SSF48508">
    <property type="entry name" value="Nuclear receptor ligand-binding domain"/>
    <property type="match status" value="1"/>
</dbReference>
<evidence type="ECO:0000259" key="6">
    <source>
        <dbReference type="PROSITE" id="PS51843"/>
    </source>
</evidence>
<dbReference type="PANTHER" id="PTHR48092">
    <property type="entry name" value="KNIRPS-RELATED PROTEIN-RELATED"/>
    <property type="match status" value="1"/>
</dbReference>
<accession>A0A401SQP1</accession>
<dbReference type="InterPro" id="IPR035500">
    <property type="entry name" value="NHR-like_dom_sf"/>
</dbReference>
<name>A0A401SQP1_CHIPU</name>
<organism evidence="7 8">
    <name type="scientific">Chiloscyllium punctatum</name>
    <name type="common">Brownbanded bambooshark</name>
    <name type="synonym">Hemiscyllium punctatum</name>
    <dbReference type="NCBI Taxonomy" id="137246"/>
    <lineage>
        <taxon>Eukaryota</taxon>
        <taxon>Metazoa</taxon>
        <taxon>Chordata</taxon>
        <taxon>Craniata</taxon>
        <taxon>Vertebrata</taxon>
        <taxon>Chondrichthyes</taxon>
        <taxon>Elasmobranchii</taxon>
        <taxon>Galeomorphii</taxon>
        <taxon>Galeoidea</taxon>
        <taxon>Orectolobiformes</taxon>
        <taxon>Hemiscylliidae</taxon>
        <taxon>Chiloscyllium</taxon>
    </lineage>
</organism>
<keyword evidence="1" id="KW-0805">Transcription regulation</keyword>
<dbReference type="Gene3D" id="1.10.565.10">
    <property type="entry name" value="Retinoid X Receptor"/>
    <property type="match status" value="1"/>
</dbReference>
<gene>
    <name evidence="7" type="ORF">chiPu_0011137</name>
</gene>
<keyword evidence="5" id="KW-0539">Nucleus</keyword>
<evidence type="ECO:0000256" key="5">
    <source>
        <dbReference type="ARBA" id="ARBA00023242"/>
    </source>
</evidence>
<reference evidence="7 8" key="1">
    <citation type="journal article" date="2018" name="Nat. Ecol. Evol.">
        <title>Shark genomes provide insights into elasmobranch evolution and the origin of vertebrates.</title>
        <authorList>
            <person name="Hara Y"/>
            <person name="Yamaguchi K"/>
            <person name="Onimaru K"/>
            <person name="Kadota M"/>
            <person name="Koyanagi M"/>
            <person name="Keeley SD"/>
            <person name="Tatsumi K"/>
            <person name="Tanaka K"/>
            <person name="Motone F"/>
            <person name="Kageyama Y"/>
            <person name="Nozu R"/>
            <person name="Adachi N"/>
            <person name="Nishimura O"/>
            <person name="Nakagawa R"/>
            <person name="Tanegashima C"/>
            <person name="Kiyatake I"/>
            <person name="Matsumoto R"/>
            <person name="Murakumo K"/>
            <person name="Nishida K"/>
            <person name="Terakita A"/>
            <person name="Kuratani S"/>
            <person name="Sato K"/>
            <person name="Hyodo S Kuraku.S."/>
        </authorList>
    </citation>
    <scope>NUCLEOTIDE SEQUENCE [LARGE SCALE GENOMIC DNA]</scope>
</reference>
<dbReference type="GO" id="GO:0003677">
    <property type="term" value="F:DNA binding"/>
    <property type="evidence" value="ECO:0007669"/>
    <property type="project" value="UniProtKB-KW"/>
</dbReference>
<dbReference type="AlphaFoldDB" id="A0A401SQP1"/>
<proteinExistence type="predicted"/>
<dbReference type="InterPro" id="IPR050200">
    <property type="entry name" value="Nuclear_hormone_rcpt_NR3"/>
</dbReference>
<dbReference type="Proteomes" id="UP000287033">
    <property type="component" value="Unassembled WGS sequence"/>
</dbReference>
<keyword evidence="8" id="KW-1185">Reference proteome</keyword>
<dbReference type="PROSITE" id="PS51843">
    <property type="entry name" value="NR_LBD"/>
    <property type="match status" value="1"/>
</dbReference>
<evidence type="ECO:0000256" key="1">
    <source>
        <dbReference type="ARBA" id="ARBA00023015"/>
    </source>
</evidence>
<evidence type="ECO:0000256" key="3">
    <source>
        <dbReference type="ARBA" id="ARBA00023163"/>
    </source>
</evidence>
<dbReference type="OrthoDB" id="5799427at2759"/>
<dbReference type="EMBL" id="BEZZ01000453">
    <property type="protein sequence ID" value="GCC32673.1"/>
    <property type="molecule type" value="Genomic_DNA"/>
</dbReference>
<keyword evidence="4" id="KW-0675">Receptor</keyword>